<protein>
    <submittedName>
        <fullName evidence="1">Uncharacterized protein</fullName>
    </submittedName>
</protein>
<evidence type="ECO:0000313" key="2">
    <source>
        <dbReference type="Proteomes" id="UP001458880"/>
    </source>
</evidence>
<dbReference type="AlphaFoldDB" id="A0AAW1LX06"/>
<sequence>MYAEWMAALKEFAKVSQCSALFTILLYNMYAEWMAALKEFAKVSQCSALFTIPWLFCDSNTPVGGLRKEWAFRETDLSLTRRHPWLFCDSNTPVGGLRKEWAFRETDLSLTRRQMEDIPFRSRVIYHWNSYFA</sequence>
<reference evidence="1 2" key="1">
    <citation type="journal article" date="2024" name="BMC Genomics">
        <title>De novo assembly and annotation of Popillia japonica's genome with initial clues to its potential as an invasive pest.</title>
        <authorList>
            <person name="Cucini C."/>
            <person name="Boschi S."/>
            <person name="Funari R."/>
            <person name="Cardaioli E."/>
            <person name="Iannotti N."/>
            <person name="Marturano G."/>
            <person name="Paoli F."/>
            <person name="Bruttini M."/>
            <person name="Carapelli A."/>
            <person name="Frati F."/>
            <person name="Nardi F."/>
        </authorList>
    </citation>
    <scope>NUCLEOTIDE SEQUENCE [LARGE SCALE GENOMIC DNA]</scope>
    <source>
        <strain evidence="1">DMR45628</strain>
    </source>
</reference>
<dbReference type="Proteomes" id="UP001458880">
    <property type="component" value="Unassembled WGS sequence"/>
</dbReference>
<accession>A0AAW1LX06</accession>
<organism evidence="1 2">
    <name type="scientific">Popillia japonica</name>
    <name type="common">Japanese beetle</name>
    <dbReference type="NCBI Taxonomy" id="7064"/>
    <lineage>
        <taxon>Eukaryota</taxon>
        <taxon>Metazoa</taxon>
        <taxon>Ecdysozoa</taxon>
        <taxon>Arthropoda</taxon>
        <taxon>Hexapoda</taxon>
        <taxon>Insecta</taxon>
        <taxon>Pterygota</taxon>
        <taxon>Neoptera</taxon>
        <taxon>Endopterygota</taxon>
        <taxon>Coleoptera</taxon>
        <taxon>Polyphaga</taxon>
        <taxon>Scarabaeiformia</taxon>
        <taxon>Scarabaeidae</taxon>
        <taxon>Rutelinae</taxon>
        <taxon>Popillia</taxon>
    </lineage>
</organism>
<keyword evidence="2" id="KW-1185">Reference proteome</keyword>
<name>A0AAW1LX06_POPJA</name>
<comment type="caution">
    <text evidence="1">The sequence shown here is derived from an EMBL/GenBank/DDBJ whole genome shotgun (WGS) entry which is preliminary data.</text>
</comment>
<evidence type="ECO:0000313" key="1">
    <source>
        <dbReference type="EMBL" id="KAK9739660.1"/>
    </source>
</evidence>
<proteinExistence type="predicted"/>
<gene>
    <name evidence="1" type="ORF">QE152_g8844</name>
</gene>
<dbReference type="EMBL" id="JASPKY010000072">
    <property type="protein sequence ID" value="KAK9739660.1"/>
    <property type="molecule type" value="Genomic_DNA"/>
</dbReference>